<evidence type="ECO:0000259" key="7">
    <source>
        <dbReference type="Pfam" id="PF01029"/>
    </source>
</evidence>
<dbReference type="Gene3D" id="1.10.940.10">
    <property type="entry name" value="NusB-like"/>
    <property type="match status" value="1"/>
</dbReference>
<feature type="domain" description="NusB/RsmB/TIM44" evidence="7">
    <location>
        <begin position="7"/>
        <end position="129"/>
    </location>
</feature>
<dbReference type="SUPFAM" id="SSF48013">
    <property type="entry name" value="NusB-like"/>
    <property type="match status" value="1"/>
</dbReference>
<dbReference type="PANTHER" id="PTHR11078">
    <property type="entry name" value="N UTILIZATION SUBSTANCE PROTEIN B-RELATED"/>
    <property type="match status" value="1"/>
</dbReference>
<accession>A0ABP7CJ34</accession>
<comment type="caution">
    <text evidence="8">The sequence shown here is derived from an EMBL/GenBank/DDBJ whole genome shotgun (WGS) entry which is preliminary data.</text>
</comment>
<dbReference type="EMBL" id="BAABEO010000019">
    <property type="protein sequence ID" value="GAA3690524.1"/>
    <property type="molecule type" value="Genomic_DNA"/>
</dbReference>
<keyword evidence="3 6" id="KW-0694">RNA-binding</keyword>
<dbReference type="InterPro" id="IPR011605">
    <property type="entry name" value="NusB_fam"/>
</dbReference>
<reference evidence="9" key="1">
    <citation type="journal article" date="2019" name="Int. J. Syst. Evol. Microbiol.">
        <title>The Global Catalogue of Microorganisms (GCM) 10K type strain sequencing project: providing services to taxonomists for standard genome sequencing and annotation.</title>
        <authorList>
            <consortium name="The Broad Institute Genomics Platform"/>
            <consortium name="The Broad Institute Genome Sequencing Center for Infectious Disease"/>
            <person name="Wu L."/>
            <person name="Ma J."/>
        </authorList>
    </citation>
    <scope>NUCLEOTIDE SEQUENCE [LARGE SCALE GENOMIC DNA]</scope>
    <source>
        <strain evidence="9">JCM 30742</strain>
    </source>
</reference>
<evidence type="ECO:0000256" key="5">
    <source>
        <dbReference type="ARBA" id="ARBA00023163"/>
    </source>
</evidence>
<comment type="function">
    <text evidence="6">Involved in transcription antitermination. Required for transcription of ribosomal RNA (rRNA) genes. Binds specifically to the boxA antiterminator sequence of the ribosomal RNA (rrn) operons.</text>
</comment>
<proteinExistence type="inferred from homology"/>
<comment type="similarity">
    <text evidence="1 6">Belongs to the NusB family.</text>
</comment>
<keyword evidence="5 6" id="KW-0804">Transcription</keyword>
<keyword evidence="4 6" id="KW-0805">Transcription regulation</keyword>
<dbReference type="RefSeq" id="WP_345151919.1">
    <property type="nucleotide sequence ID" value="NZ_BAABEO010000019.1"/>
</dbReference>
<evidence type="ECO:0000256" key="4">
    <source>
        <dbReference type="ARBA" id="ARBA00023015"/>
    </source>
</evidence>
<dbReference type="Pfam" id="PF01029">
    <property type="entry name" value="NusB"/>
    <property type="match status" value="1"/>
</dbReference>
<dbReference type="InterPro" id="IPR035926">
    <property type="entry name" value="NusB-like_sf"/>
</dbReference>
<evidence type="ECO:0000313" key="8">
    <source>
        <dbReference type="EMBL" id="GAA3690524.1"/>
    </source>
</evidence>
<dbReference type="HAMAP" id="MF_00073">
    <property type="entry name" value="NusB"/>
    <property type="match status" value="1"/>
</dbReference>
<organism evidence="8 9">
    <name type="scientific">Arthrobacter ginkgonis</name>
    <dbReference type="NCBI Taxonomy" id="1630594"/>
    <lineage>
        <taxon>Bacteria</taxon>
        <taxon>Bacillati</taxon>
        <taxon>Actinomycetota</taxon>
        <taxon>Actinomycetes</taxon>
        <taxon>Micrococcales</taxon>
        <taxon>Micrococcaceae</taxon>
        <taxon>Arthrobacter</taxon>
    </lineage>
</organism>
<keyword evidence="2 6" id="KW-0889">Transcription antitermination</keyword>
<evidence type="ECO:0000256" key="6">
    <source>
        <dbReference type="HAMAP-Rule" id="MF_00073"/>
    </source>
</evidence>
<dbReference type="InterPro" id="IPR006027">
    <property type="entry name" value="NusB_RsmB_TIM44"/>
</dbReference>
<dbReference type="PANTHER" id="PTHR11078:SF3">
    <property type="entry name" value="ANTITERMINATION NUSB DOMAIN-CONTAINING PROTEIN"/>
    <property type="match status" value="1"/>
</dbReference>
<name>A0ABP7CJ34_9MICC</name>
<gene>
    <name evidence="6" type="primary">nusB</name>
    <name evidence="8" type="ORF">GCM10023081_30010</name>
</gene>
<dbReference type="NCBIfam" id="TIGR01951">
    <property type="entry name" value="nusB"/>
    <property type="match status" value="1"/>
</dbReference>
<evidence type="ECO:0000256" key="1">
    <source>
        <dbReference type="ARBA" id="ARBA00005952"/>
    </source>
</evidence>
<dbReference type="Proteomes" id="UP001500752">
    <property type="component" value="Unassembled WGS sequence"/>
</dbReference>
<protein>
    <recommendedName>
        <fullName evidence="6">Transcription antitermination protein NusB</fullName>
    </recommendedName>
    <alternativeName>
        <fullName evidence="6">Antitermination factor NusB</fullName>
    </alternativeName>
</protein>
<evidence type="ECO:0000256" key="2">
    <source>
        <dbReference type="ARBA" id="ARBA00022814"/>
    </source>
</evidence>
<sequence>MSSARTKARRRALDILFEAEQRDVSPLEVLRLRREATDQIINEYTVVLVEGVMSHLDRIDEILGTYARGWTLERMPAVDRTVLRIGAWELLFNDDVPDGVAVSEAVELAKVLSTDDSPEYVNGLLGRLQQLKPTLLA</sequence>
<evidence type="ECO:0000313" key="9">
    <source>
        <dbReference type="Proteomes" id="UP001500752"/>
    </source>
</evidence>
<keyword evidence="9" id="KW-1185">Reference proteome</keyword>
<evidence type="ECO:0000256" key="3">
    <source>
        <dbReference type="ARBA" id="ARBA00022884"/>
    </source>
</evidence>